<evidence type="ECO:0000256" key="1">
    <source>
        <dbReference type="SAM" id="MobiDB-lite"/>
    </source>
</evidence>
<protein>
    <submittedName>
        <fullName evidence="2">Uncharacterized protein</fullName>
    </submittedName>
</protein>
<name>A0ABR7HWY1_9FIRM</name>
<dbReference type="RefSeq" id="WP_186964381.1">
    <property type="nucleotide sequence ID" value="NZ_JACOPR010000015.1"/>
</dbReference>
<dbReference type="EMBL" id="JACOPR010000015">
    <property type="protein sequence ID" value="MBC5732021.1"/>
    <property type="molecule type" value="Genomic_DNA"/>
</dbReference>
<gene>
    <name evidence="2" type="ORF">H8S34_14490</name>
</gene>
<proteinExistence type="predicted"/>
<reference evidence="2 3" key="1">
    <citation type="submission" date="2020-08" db="EMBL/GenBank/DDBJ databases">
        <title>Genome public.</title>
        <authorList>
            <person name="Liu C."/>
            <person name="Sun Q."/>
        </authorList>
    </citation>
    <scope>NUCLEOTIDE SEQUENCE [LARGE SCALE GENOMIC DNA]</scope>
    <source>
        <strain evidence="2 3">New-38</strain>
    </source>
</reference>
<comment type="caution">
    <text evidence="2">The sequence shown here is derived from an EMBL/GenBank/DDBJ whole genome shotgun (WGS) entry which is preliminary data.</text>
</comment>
<feature type="region of interest" description="Disordered" evidence="1">
    <location>
        <begin position="29"/>
        <end position="72"/>
    </location>
</feature>
<accession>A0ABR7HWY1</accession>
<evidence type="ECO:0000313" key="3">
    <source>
        <dbReference type="Proteomes" id="UP000660021"/>
    </source>
</evidence>
<evidence type="ECO:0000313" key="2">
    <source>
        <dbReference type="EMBL" id="MBC5732021.1"/>
    </source>
</evidence>
<dbReference type="Proteomes" id="UP000660021">
    <property type="component" value="Unassembled WGS sequence"/>
</dbReference>
<sequence>MAEFEDKLHAILGDPEAMGQIVSIAKALTGDGTASPGEEEPASPSAASEEPVFEPVEPLSAAPSSSGGTDSAPDWSALLGLLGNLNGGGGESNPLSLLGDLDPALVQKALRLFSEYRSTDDRKVALLNALKPFLKEERLAKLDQAVQIAKLSRLIRVAFLLFQKEGSDDGAL</sequence>
<organism evidence="2 3">
    <name type="scientific">Pseudoflavonifractor hominis</name>
    <dbReference type="NCBI Taxonomy" id="2763059"/>
    <lineage>
        <taxon>Bacteria</taxon>
        <taxon>Bacillati</taxon>
        <taxon>Bacillota</taxon>
        <taxon>Clostridia</taxon>
        <taxon>Eubacteriales</taxon>
        <taxon>Oscillospiraceae</taxon>
        <taxon>Pseudoflavonifractor</taxon>
    </lineage>
</organism>
<keyword evidence="3" id="KW-1185">Reference proteome</keyword>